<dbReference type="EMBL" id="SDMP01000014">
    <property type="protein sequence ID" value="RYR15369.1"/>
    <property type="molecule type" value="Genomic_DNA"/>
</dbReference>
<dbReference type="PANTHER" id="PTHR14374">
    <property type="entry name" value="FOIE GRAS"/>
    <property type="match status" value="1"/>
</dbReference>
<proteinExistence type="predicted"/>
<protein>
    <submittedName>
        <fullName evidence="1">Uncharacterized protein</fullName>
    </submittedName>
</protein>
<evidence type="ECO:0000313" key="2">
    <source>
        <dbReference type="Proteomes" id="UP000289738"/>
    </source>
</evidence>
<evidence type="ECO:0000313" key="1">
    <source>
        <dbReference type="EMBL" id="RYR15369.1"/>
    </source>
</evidence>
<comment type="caution">
    <text evidence="1">The sequence shown here is derived from an EMBL/GenBank/DDBJ whole genome shotgun (WGS) entry which is preliminary data.</text>
</comment>
<reference evidence="1 2" key="1">
    <citation type="submission" date="2019-01" db="EMBL/GenBank/DDBJ databases">
        <title>Sequencing of cultivated peanut Arachis hypogaea provides insights into genome evolution and oil improvement.</title>
        <authorList>
            <person name="Chen X."/>
        </authorList>
    </citation>
    <scope>NUCLEOTIDE SEQUENCE [LARGE SCALE GENOMIC DNA]</scope>
    <source>
        <strain evidence="2">cv. Fuhuasheng</strain>
        <tissue evidence="1">Leaves</tissue>
    </source>
</reference>
<dbReference type="AlphaFoldDB" id="A0A444ZME8"/>
<dbReference type="Proteomes" id="UP000289738">
    <property type="component" value="Chromosome B04"/>
</dbReference>
<dbReference type="PANTHER" id="PTHR14374:SF0">
    <property type="entry name" value="TRAFFICKING PROTEIN PARTICLE COMPLEX SUBUNIT 11"/>
    <property type="match status" value="1"/>
</dbReference>
<name>A0A444ZME8_ARAHY</name>
<keyword evidence="2" id="KW-1185">Reference proteome</keyword>
<organism evidence="1 2">
    <name type="scientific">Arachis hypogaea</name>
    <name type="common">Peanut</name>
    <dbReference type="NCBI Taxonomy" id="3818"/>
    <lineage>
        <taxon>Eukaryota</taxon>
        <taxon>Viridiplantae</taxon>
        <taxon>Streptophyta</taxon>
        <taxon>Embryophyta</taxon>
        <taxon>Tracheophyta</taxon>
        <taxon>Spermatophyta</taxon>
        <taxon>Magnoliopsida</taxon>
        <taxon>eudicotyledons</taxon>
        <taxon>Gunneridae</taxon>
        <taxon>Pentapetalae</taxon>
        <taxon>rosids</taxon>
        <taxon>fabids</taxon>
        <taxon>Fabales</taxon>
        <taxon>Fabaceae</taxon>
        <taxon>Papilionoideae</taxon>
        <taxon>50 kb inversion clade</taxon>
        <taxon>dalbergioids sensu lato</taxon>
        <taxon>Dalbergieae</taxon>
        <taxon>Pterocarpus clade</taxon>
        <taxon>Arachis</taxon>
    </lineage>
</organism>
<gene>
    <name evidence="1" type="ORF">Ahy_B04g072111</name>
</gene>
<accession>A0A444ZME8</accession>
<sequence length="246" mass="27083">MGMTDSKGMGMTDRNGDGTYNILFRISKKRKKISRAPSRILFSFARSRHRRTGAGNRHCSFVAATTTTSASRHCSVPPSAVPPSAFSRRDPALFFSVLWAPSAFSRRDPINTLALSDLSKIYLFERKPKDSNAEVPPPPPTVVGGILKKDWLLKHRTKVPAVLGAVFRAEHVFGDPAQWLNVCSDLDSIKAVIRGRNIKLAVVIIHTGADEVPFYAAADERIVELQGEVLKVLKALEAVVGHLRMI</sequence>
<dbReference type="STRING" id="3818.A0A444ZME8"/>